<dbReference type="OrthoDB" id="9805142at2"/>
<proteinExistence type="predicted"/>
<evidence type="ECO:0000256" key="1">
    <source>
        <dbReference type="ARBA" id="ARBA00022723"/>
    </source>
</evidence>
<dbReference type="STRING" id="1528.SAMN04488579_12134"/>
<dbReference type="Gene3D" id="4.10.260.20">
    <property type="entry name" value="Iron hydrogenase, small subunit"/>
    <property type="match status" value="1"/>
</dbReference>
<dbReference type="PROSITE" id="PS00198">
    <property type="entry name" value="4FE4S_FER_1"/>
    <property type="match status" value="1"/>
</dbReference>
<dbReference type="Gene3D" id="3.40.950.10">
    <property type="entry name" value="Fe-only Hydrogenase (Larger Subunit), Chain L, domain 3"/>
    <property type="match status" value="1"/>
</dbReference>
<evidence type="ECO:0000256" key="2">
    <source>
        <dbReference type="ARBA" id="ARBA00023004"/>
    </source>
</evidence>
<evidence type="ECO:0000313" key="6">
    <source>
        <dbReference type="Proteomes" id="UP000199652"/>
    </source>
</evidence>
<dbReference type="InterPro" id="IPR036991">
    <property type="entry name" value="Fe_hydrogenase_ssu_sf"/>
</dbReference>
<dbReference type="Proteomes" id="UP000199652">
    <property type="component" value="Unassembled WGS sequence"/>
</dbReference>
<accession>A0A1H3I773</accession>
<dbReference type="AlphaFoldDB" id="A0A1H3I773"/>
<keyword evidence="2" id="KW-0408">Iron</keyword>
<organism evidence="5 6">
    <name type="scientific">Eubacterium barkeri</name>
    <name type="common">Clostridium barkeri</name>
    <dbReference type="NCBI Taxonomy" id="1528"/>
    <lineage>
        <taxon>Bacteria</taxon>
        <taxon>Bacillati</taxon>
        <taxon>Bacillota</taxon>
        <taxon>Clostridia</taxon>
        <taxon>Eubacteriales</taxon>
        <taxon>Eubacteriaceae</taxon>
        <taxon>Eubacterium</taxon>
    </lineage>
</organism>
<keyword evidence="3" id="KW-0411">Iron-sulfur</keyword>
<name>A0A1H3I773_EUBBA</name>
<dbReference type="InterPro" id="IPR017900">
    <property type="entry name" value="4Fe4S_Fe_S_CS"/>
</dbReference>
<dbReference type="NCBIfam" id="TIGR02512">
    <property type="entry name" value="FeFe_hydrog_A"/>
    <property type="match status" value="1"/>
</dbReference>
<dbReference type="Gene3D" id="3.40.50.1780">
    <property type="match status" value="1"/>
</dbReference>
<dbReference type="Pfam" id="PF02256">
    <property type="entry name" value="Fe_hyd_SSU"/>
    <property type="match status" value="1"/>
</dbReference>
<dbReference type="GO" id="GO:0051536">
    <property type="term" value="F:iron-sulfur cluster binding"/>
    <property type="evidence" value="ECO:0007669"/>
    <property type="project" value="UniProtKB-KW"/>
</dbReference>
<dbReference type="InterPro" id="IPR003149">
    <property type="entry name" value="Fe_hydrogenase_ssu"/>
</dbReference>
<sequence length="459" mass="49167">MAERTLRCIPVDPGHPTIVKDEDKCVGCGNCLDMCMENVGVVTRYLREGAVGPYPCVGCGQCTTVCPEGALTVRSHVDAVKQAIADPDAIVVFSTSPAVRVGLGDAFGQKPGAFVEGQLVDALRQLGGDYVLDVTFAADLTVMEEGTEFLKRVVEGENLPQFTSCCPAWVRHAENHYPGILPLISTAKSPISMQGATIKTYFAEQMDISAERIVSVAVAPCAAKKAEINRPELRDAGEYLGDGILRDNDYVITTQELAQWMKAEEITFAALNPYVTYDRLLGRGSGGAVIFGNTGGVMEAALRMAYTALTGERAPEELLDYAPVRGLSQVKGAEVAIAGTVIRVAVVHGLDAADRMIEGGYYKAFHFIEVMTCPGGCISGAGQPNAMVIPVPESLRKARIASLYQNDGDVAMRYAMDNPEITKIYNAFYGKPLSAMAKQLLHTRYGGCVYGESPGGVEE</sequence>
<evidence type="ECO:0000313" key="5">
    <source>
        <dbReference type="EMBL" id="SDY23305.1"/>
    </source>
</evidence>
<gene>
    <name evidence="5" type="ORF">SAMN04488579_12134</name>
</gene>
<dbReference type="SMART" id="SM00902">
    <property type="entry name" value="Fe_hyd_SSU"/>
    <property type="match status" value="1"/>
</dbReference>
<dbReference type="GO" id="GO:0005506">
    <property type="term" value="F:iron ion binding"/>
    <property type="evidence" value="ECO:0007669"/>
    <property type="project" value="InterPro"/>
</dbReference>
<dbReference type="Pfam" id="PF02906">
    <property type="entry name" value="Fe_hyd_lg_C"/>
    <property type="match status" value="1"/>
</dbReference>
<dbReference type="RefSeq" id="WP_090246504.1">
    <property type="nucleotide sequence ID" value="NZ_FNOU01000021.1"/>
</dbReference>
<reference evidence="6" key="1">
    <citation type="submission" date="2016-10" db="EMBL/GenBank/DDBJ databases">
        <authorList>
            <person name="Varghese N."/>
            <person name="Submissions S."/>
        </authorList>
    </citation>
    <scope>NUCLEOTIDE SEQUENCE [LARGE SCALE GENOMIC DNA]</scope>
    <source>
        <strain evidence="6">VPI 5359</strain>
    </source>
</reference>
<dbReference type="GO" id="GO:0008901">
    <property type="term" value="F:ferredoxin hydrogenase activity"/>
    <property type="evidence" value="ECO:0007669"/>
    <property type="project" value="InterPro"/>
</dbReference>
<dbReference type="Pfam" id="PF13237">
    <property type="entry name" value="Fer4_10"/>
    <property type="match status" value="1"/>
</dbReference>
<dbReference type="InterPro" id="IPR004108">
    <property type="entry name" value="Fe_hydrogenase_lsu_C"/>
</dbReference>
<dbReference type="SUPFAM" id="SSF53920">
    <property type="entry name" value="Fe-only hydrogenase"/>
    <property type="match status" value="1"/>
</dbReference>
<dbReference type="EMBL" id="FNOU01000021">
    <property type="protein sequence ID" value="SDY23305.1"/>
    <property type="molecule type" value="Genomic_DNA"/>
</dbReference>
<dbReference type="InterPro" id="IPR017896">
    <property type="entry name" value="4Fe4S_Fe-S-bd"/>
</dbReference>
<dbReference type="Gene3D" id="3.30.70.20">
    <property type="match status" value="1"/>
</dbReference>
<keyword evidence="1" id="KW-0479">Metal-binding</keyword>
<evidence type="ECO:0000256" key="3">
    <source>
        <dbReference type="ARBA" id="ARBA00023014"/>
    </source>
</evidence>
<dbReference type="PANTHER" id="PTHR11615">
    <property type="entry name" value="NITRATE, FORMATE, IRON DEHYDROGENASE"/>
    <property type="match status" value="1"/>
</dbReference>
<feature type="domain" description="4Fe-4S ferredoxin-type" evidence="4">
    <location>
        <begin position="16"/>
        <end position="45"/>
    </location>
</feature>
<protein>
    <submittedName>
        <fullName evidence="5">[FeFe] hydrogenase, group A</fullName>
    </submittedName>
</protein>
<feature type="domain" description="4Fe-4S ferredoxin-type" evidence="4">
    <location>
        <begin position="47"/>
        <end position="76"/>
    </location>
</feature>
<evidence type="ECO:0000259" key="4">
    <source>
        <dbReference type="PROSITE" id="PS51379"/>
    </source>
</evidence>
<dbReference type="PROSITE" id="PS51379">
    <property type="entry name" value="4FE4S_FER_2"/>
    <property type="match status" value="2"/>
</dbReference>
<dbReference type="InterPro" id="IPR050340">
    <property type="entry name" value="Cytosolic_Fe-S_CAF"/>
</dbReference>
<dbReference type="InterPro" id="IPR013352">
    <property type="entry name" value="Fe_hydrogenase_subset"/>
</dbReference>
<keyword evidence="6" id="KW-1185">Reference proteome</keyword>
<dbReference type="InterPro" id="IPR009016">
    <property type="entry name" value="Fe_hydrogenase"/>
</dbReference>
<dbReference type="SUPFAM" id="SSF54862">
    <property type="entry name" value="4Fe-4S ferredoxins"/>
    <property type="match status" value="1"/>
</dbReference>